<proteinExistence type="predicted"/>
<dbReference type="InterPro" id="IPR027417">
    <property type="entry name" value="P-loop_NTPase"/>
</dbReference>
<organism evidence="1 2">
    <name type="scientific">Lasius niger</name>
    <name type="common">Black garden ant</name>
    <dbReference type="NCBI Taxonomy" id="67767"/>
    <lineage>
        <taxon>Eukaryota</taxon>
        <taxon>Metazoa</taxon>
        <taxon>Ecdysozoa</taxon>
        <taxon>Arthropoda</taxon>
        <taxon>Hexapoda</taxon>
        <taxon>Insecta</taxon>
        <taxon>Pterygota</taxon>
        <taxon>Neoptera</taxon>
        <taxon>Endopterygota</taxon>
        <taxon>Hymenoptera</taxon>
        <taxon>Apocrita</taxon>
        <taxon>Aculeata</taxon>
        <taxon>Formicoidea</taxon>
        <taxon>Formicidae</taxon>
        <taxon>Formicinae</taxon>
        <taxon>Lasius</taxon>
        <taxon>Lasius</taxon>
    </lineage>
</organism>
<keyword evidence="2" id="KW-1185">Reference proteome</keyword>
<evidence type="ECO:0000313" key="1">
    <source>
        <dbReference type="EMBL" id="KMQ84545.1"/>
    </source>
</evidence>
<dbReference type="Gene3D" id="3.40.50.300">
    <property type="entry name" value="P-loop containing nucleotide triphosphate hydrolases"/>
    <property type="match status" value="1"/>
</dbReference>
<keyword evidence="1" id="KW-0067">ATP-binding</keyword>
<dbReference type="SUPFAM" id="SSF52540">
    <property type="entry name" value="P-loop containing nucleoside triphosphate hydrolases"/>
    <property type="match status" value="1"/>
</dbReference>
<dbReference type="PaxDb" id="67767-A0A0J7MVN4"/>
<accession>A0A0J7MVN4</accession>
<name>A0A0J7MVN4_LASNI</name>
<dbReference type="EMBL" id="LBMM01016116">
    <property type="protein sequence ID" value="KMQ84545.1"/>
    <property type="molecule type" value="Genomic_DNA"/>
</dbReference>
<reference evidence="1 2" key="1">
    <citation type="submission" date="2015-04" db="EMBL/GenBank/DDBJ databases">
        <title>Lasius niger genome sequencing.</title>
        <authorList>
            <person name="Konorov E.A."/>
            <person name="Nikitin M.A."/>
            <person name="Kirill M.V."/>
            <person name="Chang P."/>
        </authorList>
    </citation>
    <scope>NUCLEOTIDE SEQUENCE [LARGE SCALE GENOMIC DNA]</scope>
    <source>
        <tissue evidence="1">Whole</tissue>
    </source>
</reference>
<dbReference type="Proteomes" id="UP000036403">
    <property type="component" value="Unassembled WGS sequence"/>
</dbReference>
<dbReference type="GO" id="GO:0005524">
    <property type="term" value="F:ATP binding"/>
    <property type="evidence" value="ECO:0007669"/>
    <property type="project" value="UniProtKB-KW"/>
</dbReference>
<gene>
    <name evidence="1" type="ORF">RF55_17570</name>
</gene>
<comment type="caution">
    <text evidence="1">The sequence shown here is derived from an EMBL/GenBank/DDBJ whole genome shotgun (WGS) entry which is preliminary data.</text>
</comment>
<dbReference type="AlphaFoldDB" id="A0A0J7MVN4"/>
<protein>
    <submittedName>
        <fullName evidence="1">Atp-binding protein</fullName>
    </submittedName>
</protein>
<sequence>MIAIIGCDGSGKSTVSEHILAWVGQYGDAATVHLGKQSGTVQRALLQWPLVGKMLDLMIRRKANSVRVRRAADKQPGLLPALVISAFVLRRKRRFKRMLALRRRGYIVVTDRYPQLAILRAYDGPEFPPASRGSRFVLWLARREHAMFAWMTSYRPTLVLRLNVDLDTACARKPDHRREALARKIAVTPRLTYNGAPIVDIDTNQPLADVLVQAQAAVAQVMAQAGYAAKA</sequence>
<evidence type="ECO:0000313" key="2">
    <source>
        <dbReference type="Proteomes" id="UP000036403"/>
    </source>
</evidence>
<keyword evidence="1" id="KW-0547">Nucleotide-binding</keyword>